<keyword evidence="5 9" id="KW-0547">Nucleotide-binding</keyword>
<feature type="active site" evidence="9">
    <location>
        <position position="9"/>
    </location>
</feature>
<organism evidence="12 13">
    <name type="scientific">Parathermosynechococcus lividus PCC 6715</name>
    <dbReference type="NCBI Taxonomy" id="1917166"/>
    <lineage>
        <taxon>Bacteria</taxon>
        <taxon>Bacillati</taxon>
        <taxon>Cyanobacteriota</taxon>
        <taxon>Cyanophyceae</taxon>
        <taxon>Acaryochloridales</taxon>
        <taxon>Thermosynechococcaceae</taxon>
        <taxon>Parathermosynechococcus</taxon>
    </lineage>
</organism>
<name>A0A2D2PZZ7_PARLV</name>
<evidence type="ECO:0000313" key="12">
    <source>
        <dbReference type="EMBL" id="ATS17836.1"/>
    </source>
</evidence>
<keyword evidence="4 9" id="KW-0808">Transferase</keyword>
<dbReference type="HAMAP" id="MF_00061">
    <property type="entry name" value="IspE"/>
    <property type="match status" value="1"/>
</dbReference>
<dbReference type="AlphaFoldDB" id="A0A2D2PZZ7"/>
<comment type="function">
    <text evidence="9">Catalyzes the phosphorylation of the position 2 hydroxy group of 4-diphosphocytidyl-2C-methyl-D-erythritol.</text>
</comment>
<dbReference type="GO" id="GO:0016114">
    <property type="term" value="P:terpenoid biosynthetic process"/>
    <property type="evidence" value="ECO:0007669"/>
    <property type="project" value="UniProtKB-UniRule"/>
</dbReference>
<dbReference type="UniPathway" id="UPA00056">
    <property type="reaction ID" value="UER00094"/>
</dbReference>
<keyword evidence="13" id="KW-1185">Reference proteome</keyword>
<dbReference type="GO" id="GO:0050515">
    <property type="term" value="F:4-(cytidine 5'-diphospho)-2-C-methyl-D-erythritol kinase activity"/>
    <property type="evidence" value="ECO:0007669"/>
    <property type="project" value="UniProtKB-UniRule"/>
</dbReference>
<sequence length="311" mass="33988">MYRLLAPAKINLFLQIVGNCLDGSGYHELVMVMQAVSLADRVELVPRRDRQIKIECTHPAVPCDQRNLAYKAAALLQQHFPDRDGVEIFIEKRIPMGAGLAGGSTNAAAVLVGLDLLWQLGLTQAELQTFAQHLGSDVPFCLSGGTALALGRGEQLSPLPDLQNLTVVLGKYRSLSVSTPWAYQTYRQEFQHLYAQTAAAQEKARQEGGSATLLQAIHRNDLATLASSLRNDLQKVVLPRYPAVAQLRETFIKAGAIASMMSGSGPTVFGLVETMNAGYDLLQRVRRDLPDPDLDLWVCECCPHGIQLQPS</sequence>
<dbReference type="Proteomes" id="UP000231057">
    <property type="component" value="Chromosome"/>
</dbReference>
<evidence type="ECO:0000256" key="8">
    <source>
        <dbReference type="ARBA" id="ARBA00032554"/>
    </source>
</evidence>
<dbReference type="EMBL" id="CP018092">
    <property type="protein sequence ID" value="ATS17836.1"/>
    <property type="molecule type" value="Genomic_DNA"/>
</dbReference>
<dbReference type="GO" id="GO:0005524">
    <property type="term" value="F:ATP binding"/>
    <property type="evidence" value="ECO:0007669"/>
    <property type="project" value="UniProtKB-UniRule"/>
</dbReference>
<dbReference type="SUPFAM" id="SSF54211">
    <property type="entry name" value="Ribosomal protein S5 domain 2-like"/>
    <property type="match status" value="1"/>
</dbReference>
<reference evidence="13" key="2">
    <citation type="journal article" date="2022" name="Front. Microbiol.">
        <title>Comparative Genomic Analysis Revealed Distinct Molecular Components and Organization of CO2-Concentrating Mechanism in Thermophilic Cyanobacteria.</title>
        <authorList>
            <person name="Tang J."/>
            <person name="Zhou H."/>
            <person name="Yao D."/>
            <person name="Riaz S."/>
            <person name="You D."/>
            <person name="Klepacz-Smolka A."/>
            <person name="Daroch M."/>
        </authorList>
    </citation>
    <scope>NUCLEOTIDE SEQUENCE [LARGE SCALE GENOMIC DNA]</scope>
    <source>
        <strain evidence="13">PCC 6715</strain>
    </source>
</reference>
<dbReference type="InterPro" id="IPR006204">
    <property type="entry name" value="GHMP_kinase_N_dom"/>
</dbReference>
<evidence type="ECO:0000256" key="9">
    <source>
        <dbReference type="HAMAP-Rule" id="MF_00061"/>
    </source>
</evidence>
<evidence type="ECO:0000256" key="6">
    <source>
        <dbReference type="ARBA" id="ARBA00022777"/>
    </source>
</evidence>
<comment type="pathway">
    <text evidence="9">Isoprenoid biosynthesis; isopentenyl diphosphate biosynthesis via DXP pathway; isopentenyl diphosphate from 1-deoxy-D-xylulose 5-phosphate: step 3/6.</text>
</comment>
<dbReference type="GO" id="GO:0019288">
    <property type="term" value="P:isopentenyl diphosphate biosynthetic process, methylerythritol 4-phosphate pathway"/>
    <property type="evidence" value="ECO:0007669"/>
    <property type="project" value="UniProtKB-UniRule"/>
</dbReference>
<dbReference type="Gene3D" id="3.30.70.890">
    <property type="entry name" value="GHMP kinase, C-terminal domain"/>
    <property type="match status" value="1"/>
</dbReference>
<keyword evidence="9" id="KW-0414">Isoprene biosynthesis</keyword>
<dbReference type="Gene3D" id="3.30.230.10">
    <property type="match status" value="1"/>
</dbReference>
<dbReference type="InterPro" id="IPR014721">
    <property type="entry name" value="Ribsml_uS5_D2-typ_fold_subgr"/>
</dbReference>
<evidence type="ECO:0000256" key="1">
    <source>
        <dbReference type="ARBA" id="ARBA00009684"/>
    </source>
</evidence>
<proteinExistence type="inferred from homology"/>
<keyword evidence="7 9" id="KW-0067">ATP-binding</keyword>
<protein>
    <recommendedName>
        <fullName evidence="3 9">4-diphosphocytidyl-2-C-methyl-D-erythritol kinase</fullName>
        <shortName evidence="9">CMK</shortName>
        <ecNumber evidence="2 9">2.7.1.148</ecNumber>
    </recommendedName>
    <alternativeName>
        <fullName evidence="8 9">4-(cytidine-5'-diphospho)-2-C-methyl-D-erythritol kinase</fullName>
    </alternativeName>
</protein>
<comment type="catalytic activity">
    <reaction evidence="9">
        <text>4-CDP-2-C-methyl-D-erythritol + ATP = 4-CDP-2-C-methyl-D-erythritol 2-phosphate + ADP + H(+)</text>
        <dbReference type="Rhea" id="RHEA:18437"/>
        <dbReference type="ChEBI" id="CHEBI:15378"/>
        <dbReference type="ChEBI" id="CHEBI:30616"/>
        <dbReference type="ChEBI" id="CHEBI:57823"/>
        <dbReference type="ChEBI" id="CHEBI:57919"/>
        <dbReference type="ChEBI" id="CHEBI:456216"/>
        <dbReference type="EC" id="2.7.1.148"/>
    </reaction>
</comment>
<feature type="domain" description="GHMP kinase C-terminal" evidence="11">
    <location>
        <begin position="214"/>
        <end position="288"/>
    </location>
</feature>
<dbReference type="NCBIfam" id="TIGR00154">
    <property type="entry name" value="ispE"/>
    <property type="match status" value="1"/>
</dbReference>
<dbReference type="PANTHER" id="PTHR43527:SF2">
    <property type="entry name" value="4-DIPHOSPHOCYTIDYL-2-C-METHYL-D-ERYTHRITOL KINASE, CHLOROPLASTIC"/>
    <property type="match status" value="1"/>
</dbReference>
<gene>
    <name evidence="9" type="primary">ispE</name>
    <name evidence="12" type="ORF">BRW62_02705</name>
</gene>
<dbReference type="Pfam" id="PF00288">
    <property type="entry name" value="GHMP_kinases_N"/>
    <property type="match status" value="1"/>
</dbReference>
<dbReference type="InterPro" id="IPR020568">
    <property type="entry name" value="Ribosomal_Su5_D2-typ_SF"/>
</dbReference>
<evidence type="ECO:0000256" key="3">
    <source>
        <dbReference type="ARBA" id="ARBA00017473"/>
    </source>
</evidence>
<dbReference type="InterPro" id="IPR013750">
    <property type="entry name" value="GHMP_kinase_C_dom"/>
</dbReference>
<dbReference type="InterPro" id="IPR036554">
    <property type="entry name" value="GHMP_kinase_C_sf"/>
</dbReference>
<evidence type="ECO:0000313" key="13">
    <source>
        <dbReference type="Proteomes" id="UP000231057"/>
    </source>
</evidence>
<dbReference type="PIRSF" id="PIRSF010376">
    <property type="entry name" value="IspE"/>
    <property type="match status" value="1"/>
</dbReference>
<evidence type="ECO:0000256" key="4">
    <source>
        <dbReference type="ARBA" id="ARBA00022679"/>
    </source>
</evidence>
<evidence type="ECO:0000259" key="11">
    <source>
        <dbReference type="Pfam" id="PF08544"/>
    </source>
</evidence>
<comment type="similarity">
    <text evidence="1 9">Belongs to the GHMP kinase family. IspE subfamily.</text>
</comment>
<dbReference type="RefSeq" id="WP_099798191.1">
    <property type="nucleotide sequence ID" value="NZ_CP018092.1"/>
</dbReference>
<evidence type="ECO:0000256" key="7">
    <source>
        <dbReference type="ARBA" id="ARBA00022840"/>
    </source>
</evidence>
<feature type="domain" description="GHMP kinase N-terminal" evidence="10">
    <location>
        <begin position="67"/>
        <end position="145"/>
    </location>
</feature>
<dbReference type="EC" id="2.7.1.148" evidence="2 9"/>
<dbReference type="InterPro" id="IPR004424">
    <property type="entry name" value="IspE"/>
</dbReference>
<dbReference type="SUPFAM" id="SSF55060">
    <property type="entry name" value="GHMP Kinase, C-terminal domain"/>
    <property type="match status" value="1"/>
</dbReference>
<accession>A0A2D2PZZ7</accession>
<dbReference type="KEGG" id="slw:BRW62_02705"/>
<keyword evidence="6 9" id="KW-0418">Kinase</keyword>
<evidence type="ECO:0000256" key="2">
    <source>
        <dbReference type="ARBA" id="ARBA00012052"/>
    </source>
</evidence>
<dbReference type="PANTHER" id="PTHR43527">
    <property type="entry name" value="4-DIPHOSPHOCYTIDYL-2-C-METHYL-D-ERYTHRITOL KINASE, CHLOROPLASTIC"/>
    <property type="match status" value="1"/>
</dbReference>
<evidence type="ECO:0000259" key="10">
    <source>
        <dbReference type="Pfam" id="PF00288"/>
    </source>
</evidence>
<feature type="binding site" evidence="9">
    <location>
        <begin position="95"/>
        <end position="105"/>
    </location>
    <ligand>
        <name>ATP</name>
        <dbReference type="ChEBI" id="CHEBI:30616"/>
    </ligand>
</feature>
<feature type="active site" evidence="9">
    <location>
        <position position="137"/>
    </location>
</feature>
<dbReference type="Pfam" id="PF08544">
    <property type="entry name" value="GHMP_kinases_C"/>
    <property type="match status" value="1"/>
</dbReference>
<evidence type="ECO:0000256" key="5">
    <source>
        <dbReference type="ARBA" id="ARBA00022741"/>
    </source>
</evidence>
<dbReference type="OrthoDB" id="9809438at2"/>
<reference evidence="12 13" key="1">
    <citation type="submission" date="2016-11" db="EMBL/GenBank/DDBJ databases">
        <title>Complete genome sequence of thermophilic cyanobacteria strain Synechococcus sp. PCC6715.</title>
        <authorList>
            <person name="Tang J."/>
            <person name="Daroch M."/>
            <person name="Liang Y."/>
            <person name="Jiang D."/>
            <person name="Shah M."/>
        </authorList>
    </citation>
    <scope>NUCLEOTIDE SEQUENCE [LARGE SCALE GENOMIC DNA]</scope>
    <source>
        <strain evidence="12 13">PCC 6715</strain>
    </source>
</reference>